<evidence type="ECO:0000256" key="9">
    <source>
        <dbReference type="ARBA" id="ARBA00023224"/>
    </source>
</evidence>
<feature type="transmembrane region" description="Helical" evidence="11">
    <location>
        <begin position="195"/>
        <end position="216"/>
    </location>
</feature>
<feature type="transmembrane region" description="Helical" evidence="11">
    <location>
        <begin position="89"/>
        <end position="111"/>
    </location>
</feature>
<feature type="transmembrane region" description="Helical" evidence="11">
    <location>
        <begin position="259"/>
        <end position="279"/>
    </location>
</feature>
<dbReference type="InterPro" id="IPR017452">
    <property type="entry name" value="GPCR_Rhodpsn_7TM"/>
</dbReference>
<evidence type="ECO:0000256" key="11">
    <source>
        <dbReference type="RuleBase" id="RU363047"/>
    </source>
</evidence>
<feature type="domain" description="G-protein coupled receptors family 1 profile" evidence="12">
    <location>
        <begin position="32"/>
        <end position="277"/>
    </location>
</feature>
<evidence type="ECO:0000256" key="1">
    <source>
        <dbReference type="ARBA" id="ARBA00004651"/>
    </source>
</evidence>
<feature type="transmembrane region" description="Helical" evidence="11">
    <location>
        <begin position="228"/>
        <end position="247"/>
    </location>
</feature>
<organism evidence="13 14">
    <name type="scientific">Hymenochirus boettgeri</name>
    <name type="common">Congo dwarf clawed frog</name>
    <dbReference type="NCBI Taxonomy" id="247094"/>
    <lineage>
        <taxon>Eukaryota</taxon>
        <taxon>Metazoa</taxon>
        <taxon>Chordata</taxon>
        <taxon>Craniata</taxon>
        <taxon>Vertebrata</taxon>
        <taxon>Euteleostomi</taxon>
        <taxon>Amphibia</taxon>
        <taxon>Batrachia</taxon>
        <taxon>Anura</taxon>
        <taxon>Pipoidea</taxon>
        <taxon>Pipidae</taxon>
        <taxon>Pipinae</taxon>
        <taxon>Hymenochirus</taxon>
    </lineage>
</organism>
<evidence type="ECO:0000256" key="8">
    <source>
        <dbReference type="ARBA" id="ARBA00023170"/>
    </source>
</evidence>
<dbReference type="FunFam" id="1.20.1070.10:FF:000015">
    <property type="entry name" value="Olfactory receptor"/>
    <property type="match status" value="1"/>
</dbReference>
<keyword evidence="9 10" id="KW-0807">Transducer</keyword>
<dbReference type="PANTHER" id="PTHR26452">
    <property type="entry name" value="OLFACTORY RECEPTOR"/>
    <property type="match status" value="1"/>
</dbReference>
<keyword evidence="14" id="KW-1185">Reference proteome</keyword>
<dbReference type="EMBL" id="JAACNH010000006">
    <property type="protein sequence ID" value="KAG8441077.1"/>
    <property type="molecule type" value="Genomic_DNA"/>
</dbReference>
<dbReference type="InterPro" id="IPR000725">
    <property type="entry name" value="Olfact_rcpt"/>
</dbReference>
<dbReference type="GO" id="GO:0005886">
    <property type="term" value="C:plasma membrane"/>
    <property type="evidence" value="ECO:0007669"/>
    <property type="project" value="UniProtKB-SubCell"/>
</dbReference>
<sequence length="298" mass="33911">MVHLCERAFSTSLQEDLQYLRCLLVYLISFIGNLVILLLVCCVSQLHTSMYFFLSNLSILDILYTSSTLPKLLFTLWTGDKTVSYTGCITQLFSFLFCADAESLLLSSMAIDRYVAVCKPLHYLLIMSKTNCALLASLTWCTAAVNAFIFSWLIAGLSFCGLNNISNFFCDLKALLSISCTETRFLRRLLFVDTIFIGIVPFFITLTSYIFIIFTILKIQSSEGKQKAFSSCSSHICVVFLYYVSAFCLYLRDSQEGDMYLSLMFTHLVPMLNPLIYSLRNKEILRAMTRVIYGKINQ</sequence>
<dbReference type="GO" id="GO:0004984">
    <property type="term" value="F:olfactory receptor activity"/>
    <property type="evidence" value="ECO:0007669"/>
    <property type="project" value="InterPro"/>
</dbReference>
<evidence type="ECO:0000313" key="14">
    <source>
        <dbReference type="Proteomes" id="UP000812440"/>
    </source>
</evidence>
<dbReference type="GO" id="GO:0004930">
    <property type="term" value="F:G protein-coupled receptor activity"/>
    <property type="evidence" value="ECO:0007669"/>
    <property type="project" value="UniProtKB-KW"/>
</dbReference>
<evidence type="ECO:0000313" key="13">
    <source>
        <dbReference type="EMBL" id="KAG8441077.1"/>
    </source>
</evidence>
<dbReference type="Gene3D" id="1.20.1070.10">
    <property type="entry name" value="Rhodopsin 7-helix transmembrane proteins"/>
    <property type="match status" value="1"/>
</dbReference>
<name>A0A8T2JBX4_9PIPI</name>
<protein>
    <recommendedName>
        <fullName evidence="11">Olfactory receptor</fullName>
    </recommendedName>
</protein>
<accession>A0A8T2JBX4</accession>
<proteinExistence type="inferred from homology"/>
<dbReference type="PROSITE" id="PS00237">
    <property type="entry name" value="G_PROTEIN_RECEP_F1_1"/>
    <property type="match status" value="1"/>
</dbReference>
<evidence type="ECO:0000256" key="7">
    <source>
        <dbReference type="ARBA" id="ARBA00023136"/>
    </source>
</evidence>
<evidence type="ECO:0000259" key="12">
    <source>
        <dbReference type="PROSITE" id="PS50262"/>
    </source>
</evidence>
<keyword evidence="8 10" id="KW-0675">Receptor</keyword>
<keyword evidence="11" id="KW-0716">Sensory transduction</keyword>
<keyword evidence="2 11" id="KW-1003">Cell membrane</keyword>
<keyword evidence="5 11" id="KW-1133">Transmembrane helix</keyword>
<keyword evidence="6 10" id="KW-0297">G-protein coupled receptor</keyword>
<dbReference type="PRINTS" id="PR00237">
    <property type="entry name" value="GPCRRHODOPSN"/>
</dbReference>
<evidence type="ECO:0000256" key="2">
    <source>
        <dbReference type="ARBA" id="ARBA00022475"/>
    </source>
</evidence>
<evidence type="ECO:0000256" key="4">
    <source>
        <dbReference type="ARBA" id="ARBA00022725"/>
    </source>
</evidence>
<dbReference type="AlphaFoldDB" id="A0A8T2JBX4"/>
<feature type="transmembrane region" description="Helical" evidence="11">
    <location>
        <begin position="132"/>
        <end position="154"/>
    </location>
</feature>
<evidence type="ECO:0000256" key="5">
    <source>
        <dbReference type="ARBA" id="ARBA00022989"/>
    </source>
</evidence>
<dbReference type="Pfam" id="PF13853">
    <property type="entry name" value="7tm_4"/>
    <property type="match status" value="1"/>
</dbReference>
<gene>
    <name evidence="13" type="ORF">GDO86_006717</name>
</gene>
<evidence type="ECO:0000256" key="10">
    <source>
        <dbReference type="RuleBase" id="RU000688"/>
    </source>
</evidence>
<feature type="transmembrane region" description="Helical" evidence="11">
    <location>
        <begin position="50"/>
        <end position="69"/>
    </location>
</feature>
<dbReference type="Proteomes" id="UP000812440">
    <property type="component" value="Chromosome 3"/>
</dbReference>
<dbReference type="PRINTS" id="PR00245">
    <property type="entry name" value="OLFACTORYR"/>
</dbReference>
<keyword evidence="3 10" id="KW-0812">Transmembrane</keyword>
<dbReference type="OrthoDB" id="9895500at2759"/>
<dbReference type="CDD" id="cd13954">
    <property type="entry name" value="7tmA_OR"/>
    <property type="match status" value="1"/>
</dbReference>
<dbReference type="InterPro" id="IPR000276">
    <property type="entry name" value="GPCR_Rhodpsn"/>
</dbReference>
<evidence type="ECO:0000256" key="6">
    <source>
        <dbReference type="ARBA" id="ARBA00023040"/>
    </source>
</evidence>
<dbReference type="SUPFAM" id="SSF81321">
    <property type="entry name" value="Family A G protein-coupled receptor-like"/>
    <property type="match status" value="1"/>
</dbReference>
<dbReference type="PROSITE" id="PS50262">
    <property type="entry name" value="G_PROTEIN_RECEP_F1_2"/>
    <property type="match status" value="1"/>
</dbReference>
<feature type="transmembrane region" description="Helical" evidence="11">
    <location>
        <begin position="23"/>
        <end position="43"/>
    </location>
</feature>
<reference evidence="13" key="1">
    <citation type="thesis" date="2020" institute="ProQuest LLC" country="789 East Eisenhower Parkway, Ann Arbor, MI, USA">
        <title>Comparative Genomics and Chromosome Evolution.</title>
        <authorList>
            <person name="Mudd A.B."/>
        </authorList>
    </citation>
    <scope>NUCLEOTIDE SEQUENCE</scope>
    <source>
        <strain evidence="13">Female2</strain>
        <tissue evidence="13">Blood</tissue>
    </source>
</reference>
<comment type="similarity">
    <text evidence="10">Belongs to the G-protein coupled receptor 1 family.</text>
</comment>
<keyword evidence="7 11" id="KW-0472">Membrane</keyword>
<comment type="caution">
    <text evidence="13">The sequence shown here is derived from an EMBL/GenBank/DDBJ whole genome shotgun (WGS) entry which is preliminary data.</text>
</comment>
<dbReference type="InterPro" id="IPR050516">
    <property type="entry name" value="Olfactory_GPCR"/>
</dbReference>
<keyword evidence="4 11" id="KW-0552">Olfaction</keyword>
<evidence type="ECO:0000256" key="3">
    <source>
        <dbReference type="ARBA" id="ARBA00022692"/>
    </source>
</evidence>
<comment type="subcellular location">
    <subcellularLocation>
        <location evidence="1 11">Cell membrane</location>
        <topology evidence="1 11">Multi-pass membrane protein</topology>
    </subcellularLocation>
</comment>